<dbReference type="EMBL" id="LR824549">
    <property type="protein sequence ID" value="CAH1638871.1"/>
    <property type="molecule type" value="Genomic_DNA"/>
</dbReference>
<reference evidence="4" key="1">
    <citation type="submission" date="2022-02" db="EMBL/GenBank/DDBJ databases">
        <authorList>
            <person name="King R."/>
        </authorList>
    </citation>
    <scope>NUCLEOTIDE SEQUENCE</scope>
</reference>
<dbReference type="PANTHER" id="PTHR23048">
    <property type="entry name" value="MYOSIN LIGHT CHAIN 1, 3"/>
    <property type="match status" value="1"/>
</dbReference>
<keyword evidence="1" id="KW-0677">Repeat</keyword>
<dbReference type="InterPro" id="IPR050230">
    <property type="entry name" value="CALM/Myosin/TropC-like"/>
</dbReference>
<dbReference type="Proteomes" id="UP001153321">
    <property type="component" value="Chromosome 18"/>
</dbReference>
<dbReference type="PANTHER" id="PTHR23048:SF0">
    <property type="entry name" value="CALMODULIN LIKE 3"/>
    <property type="match status" value="1"/>
</dbReference>
<dbReference type="InterPro" id="IPR011992">
    <property type="entry name" value="EF-hand-dom_pair"/>
</dbReference>
<evidence type="ECO:0000256" key="2">
    <source>
        <dbReference type="SAM" id="Coils"/>
    </source>
</evidence>
<gene>
    <name evidence="4" type="ORF">SPLIT_LOCUS4229</name>
</gene>
<accession>A0A9P0N263</accession>
<protein>
    <submittedName>
        <fullName evidence="4">Uncharacterized protein</fullName>
    </submittedName>
</protein>
<evidence type="ECO:0000313" key="5">
    <source>
        <dbReference type="Proteomes" id="UP001153321"/>
    </source>
</evidence>
<dbReference type="AlphaFoldDB" id="A0A9P0N263"/>
<proteinExistence type="predicted"/>
<dbReference type="Gene3D" id="1.10.238.10">
    <property type="entry name" value="EF-hand"/>
    <property type="match status" value="1"/>
</dbReference>
<feature type="region of interest" description="Disordered" evidence="3">
    <location>
        <begin position="1"/>
        <end position="34"/>
    </location>
</feature>
<dbReference type="SUPFAM" id="SSF47473">
    <property type="entry name" value="EF-hand"/>
    <property type="match status" value="1"/>
</dbReference>
<keyword evidence="5" id="KW-1185">Reference proteome</keyword>
<evidence type="ECO:0000313" key="4">
    <source>
        <dbReference type="EMBL" id="CAH1638871.1"/>
    </source>
</evidence>
<sequence>MAPKVKNKRPPKIEKKSALKLAGAPPKPKKIPPPPACFTAEDIMKYKEIFRLYDEEQIDKVPITLIPTMLRKIGLNPKTAEVNQMFVTFLEDDLVDTVEFHEFLQMIEAKVNFGDDFEIDITRAIAALGHDDEETGFVDFELFKQELMEWGEPLLEIEFMDWIKLAIRDKSYNQQDGKFCYGKFVENLNNRDMRFFKEPINYFKLDQKTLAELAIKKAQAQKEEQERRELEKKARDEARRQKMIADGLLLPDEPLPSAETATKAATSVTAVATSAITAATSSTTAAAADKAEKPKET</sequence>
<evidence type="ECO:0000256" key="3">
    <source>
        <dbReference type="SAM" id="MobiDB-lite"/>
    </source>
</evidence>
<dbReference type="GO" id="GO:0016460">
    <property type="term" value="C:myosin II complex"/>
    <property type="evidence" value="ECO:0007669"/>
    <property type="project" value="TreeGrafter"/>
</dbReference>
<feature type="coiled-coil region" evidence="2">
    <location>
        <begin position="208"/>
        <end position="241"/>
    </location>
</feature>
<feature type="compositionally biased region" description="Basic residues" evidence="3">
    <location>
        <begin position="1"/>
        <end position="10"/>
    </location>
</feature>
<evidence type="ECO:0000256" key="1">
    <source>
        <dbReference type="ARBA" id="ARBA00022737"/>
    </source>
</evidence>
<name>A0A9P0N263_SPOLI</name>
<organism evidence="4 5">
    <name type="scientific">Spodoptera littoralis</name>
    <name type="common">Egyptian cotton leafworm</name>
    <dbReference type="NCBI Taxonomy" id="7109"/>
    <lineage>
        <taxon>Eukaryota</taxon>
        <taxon>Metazoa</taxon>
        <taxon>Ecdysozoa</taxon>
        <taxon>Arthropoda</taxon>
        <taxon>Hexapoda</taxon>
        <taxon>Insecta</taxon>
        <taxon>Pterygota</taxon>
        <taxon>Neoptera</taxon>
        <taxon>Endopterygota</taxon>
        <taxon>Lepidoptera</taxon>
        <taxon>Glossata</taxon>
        <taxon>Ditrysia</taxon>
        <taxon>Noctuoidea</taxon>
        <taxon>Noctuidae</taxon>
        <taxon>Amphipyrinae</taxon>
        <taxon>Spodoptera</taxon>
    </lineage>
</organism>
<keyword evidence="2" id="KW-0175">Coiled coil</keyword>